<reference evidence="2" key="1">
    <citation type="submission" date="2023-06" db="EMBL/GenBank/DDBJ databases">
        <authorList>
            <person name="Noh H."/>
        </authorList>
    </citation>
    <scope>NUCLEOTIDE SEQUENCE</scope>
    <source>
        <strain evidence="2">DUCC20226</strain>
    </source>
</reference>
<protein>
    <submittedName>
        <fullName evidence="2">Uncharacterized protein</fullName>
    </submittedName>
</protein>
<evidence type="ECO:0000313" key="3">
    <source>
        <dbReference type="Proteomes" id="UP001265746"/>
    </source>
</evidence>
<accession>A0AAD9STY9</accession>
<evidence type="ECO:0000313" key="2">
    <source>
        <dbReference type="EMBL" id="KAK2616032.1"/>
    </source>
</evidence>
<dbReference type="EMBL" id="JAUJFL010000001">
    <property type="protein sequence ID" value="KAK2616032.1"/>
    <property type="molecule type" value="Genomic_DNA"/>
</dbReference>
<feature type="compositionally biased region" description="Basic and acidic residues" evidence="1">
    <location>
        <begin position="207"/>
        <end position="217"/>
    </location>
</feature>
<feature type="compositionally biased region" description="Low complexity" evidence="1">
    <location>
        <begin position="260"/>
        <end position="271"/>
    </location>
</feature>
<evidence type="ECO:0000256" key="1">
    <source>
        <dbReference type="SAM" id="MobiDB-lite"/>
    </source>
</evidence>
<sequence length="662" mass="73817">MQRLRRKTLPAWPDPMDSMGQKVNTRTRKMGGSMVWFPRGLALERYSTRIRPEVESILNYIEIPEGEKLIIKLYMIGRSEQKANPMIMICCSDKATRKEAEALIRESGLLDRHENSGFGLGSTGFPLESTFLPRPLGKETHSESNPSTKEFMRTEIYGLTEPGIGRKLCFVTSSRSGQTVQYATGGPIMRLGDQFCQLTVAHAMKHDLGPESPTEHELDSDECEFDGQSDEEDDEHLILSRASLSPRDSMRDVDPDSDQQDSQPSSIYSDPNPETPSLESLKISETQQPLKSVRLGQIDEDWKSSARLCWFSTPVGYSRELDYFLIALPTEPSELAKRTNQITINDSPKSRTIQVDNIASVRNQDISILAITSRGPIHGTILSHPTSFKAAGSSSFQQLLTVLLSKGLMEGDSGSAVIHAQTGHFYGHVVLGFESDCVAYVLSSPDIMANIIIVDRQLPSFYRADEYERSNSPPTAQFHHTITKSGSTLSHDTAPSSHVGRSRKTVRFGEDISSRTKSLGSSNLWSGSDASSSSKGITYSGAGHSGRQTDSLHETNLLREMIQKYLQDASEAKAKAQNLAEQLHLREDKISALNDRCAQLNKEKESLKIKLATLEKHEGESRALHRALSDARREVEKLKTEVRRTHPESQNTHDESEFMLRY</sequence>
<gene>
    <name evidence="2" type="ORF">N8I77_002750</name>
</gene>
<feature type="region of interest" description="Disordered" evidence="1">
    <location>
        <begin position="635"/>
        <end position="662"/>
    </location>
</feature>
<feature type="compositionally biased region" description="Low complexity" evidence="1">
    <location>
        <begin position="521"/>
        <end position="534"/>
    </location>
</feature>
<proteinExistence type="predicted"/>
<feature type="compositionally biased region" description="Polar residues" evidence="1">
    <location>
        <begin position="275"/>
        <end position="285"/>
    </location>
</feature>
<keyword evidence="3" id="KW-1185">Reference proteome</keyword>
<feature type="region of interest" description="Disordered" evidence="1">
    <location>
        <begin position="1"/>
        <end position="23"/>
    </location>
</feature>
<name>A0AAD9STY9_PHOAM</name>
<feature type="compositionally biased region" description="Acidic residues" evidence="1">
    <location>
        <begin position="218"/>
        <end position="235"/>
    </location>
</feature>
<feature type="region of interest" description="Disordered" evidence="1">
    <location>
        <begin position="469"/>
        <end position="549"/>
    </location>
</feature>
<feature type="region of interest" description="Disordered" evidence="1">
    <location>
        <begin position="207"/>
        <end position="285"/>
    </location>
</feature>
<dbReference type="AlphaFoldDB" id="A0AAD9STY9"/>
<dbReference type="Proteomes" id="UP001265746">
    <property type="component" value="Unassembled WGS sequence"/>
</dbReference>
<comment type="caution">
    <text evidence="2">The sequence shown here is derived from an EMBL/GenBank/DDBJ whole genome shotgun (WGS) entry which is preliminary data.</text>
</comment>
<feature type="compositionally biased region" description="Polar residues" evidence="1">
    <location>
        <begin position="470"/>
        <end position="496"/>
    </location>
</feature>
<organism evidence="2 3">
    <name type="scientific">Phomopsis amygdali</name>
    <name type="common">Fusicoccum amygdali</name>
    <dbReference type="NCBI Taxonomy" id="1214568"/>
    <lineage>
        <taxon>Eukaryota</taxon>
        <taxon>Fungi</taxon>
        <taxon>Dikarya</taxon>
        <taxon>Ascomycota</taxon>
        <taxon>Pezizomycotina</taxon>
        <taxon>Sordariomycetes</taxon>
        <taxon>Sordariomycetidae</taxon>
        <taxon>Diaporthales</taxon>
        <taxon>Diaporthaceae</taxon>
        <taxon>Diaporthe</taxon>
    </lineage>
</organism>